<dbReference type="RefSeq" id="WP_067071388.1">
    <property type="nucleotide sequence ID" value="NZ_JYIJ01000019.1"/>
</dbReference>
<evidence type="ECO:0008006" key="3">
    <source>
        <dbReference type="Google" id="ProtNLM"/>
    </source>
</evidence>
<evidence type="ECO:0000313" key="2">
    <source>
        <dbReference type="Proteomes" id="UP000070659"/>
    </source>
</evidence>
<evidence type="ECO:0000313" key="1">
    <source>
        <dbReference type="EMBL" id="KWW97717.1"/>
    </source>
</evidence>
<dbReference type="Pfam" id="PF04465">
    <property type="entry name" value="DUF499"/>
    <property type="match status" value="1"/>
</dbReference>
<comment type="caution">
    <text evidence="1">The sequence shown here is derived from an EMBL/GenBank/DDBJ whole genome shotgun (WGS) entry which is preliminary data.</text>
</comment>
<sequence>MESLFERVVPRREVLAGELTEARFAASLEEVVAETAPDAYGDADAFFAATYPSAGLRSLLNEALGRVGGGKPDGASVIRLETNLGGGKTHNLIALYHAAQGQLSRERAPEFMDPGLLPQDPVSQIGVFVGTSSGATSFPETDGVTPRTVWGHLALQVAGRAGYEHVRADDEALTAPGATALKRVFGDAPTLLLIDEIARYYAVARGVRVGDTTLAGQTTAFLMALMEAVDALPRAVLVITTTEVTDAFGEDTAEVLEAINEARSLMARKELVLKPSEEVDLPKILARRLFESLPADAAAPVAEAYAAAADAAADRGLDLPEGMTGAGWATEITQTYPFHPALIRVLDKRLSTIPNFQRTRGALRLLARVIRRLWNERPDGVGLIHLHHVDLADKVISEELSSRLERPQFEPVIRADVASQPGSEPSHAERVDERMGSRYGRRLATAIYLYSLTRDVPGVPVAELYGAVLAPGDDPNLMQRALEGLEESCWYLHSDVRGYRFSTEASLVKLIQEAEREVSVTKARAHATKILANQFRDGVLKVRRAWENAKVPDNADDAWLVIFHWDDFGDARGVDPHGPIPAKVRELWERTAAGGKREYRNRLVILAPSRGTHDSMVRAVRTHLALEALSGNAETRAALGDDKWNDLKNRLEESKLLARIAVCNHVNVLYVPTASGLETVELDVVTQASVRPNQTDAIVERLEAMDKTLAAGDKPLDPGYVKAKLGALLTTSQPTMELVRAFARRTDLKMVFDRAQLVALVAAGVRNGVWEYQDPERGDEGWATKDRPTTAVRLAEDTYLHPVGSAPAPKEQLCPFCGTSHPGVGCPDTVDTPGGSGSSGGGVTVLVPTRFTGSGAAGKAFVDARTAAAEAGRAALRELVVEIDHVGEGAGTELARLHTIVPTGTLGVRLVYDVEASVSLSSDPSETALVRYHGSPTDYAPLREALKQLLAPRQATLRARIHAVFENPLQLSGEEVNQLAQRASDTGPTKCTITFVTEGET</sequence>
<organism evidence="1 2">
    <name type="scientific">Carbonactinospora thermoautotrophica</name>
    <dbReference type="NCBI Taxonomy" id="1469144"/>
    <lineage>
        <taxon>Bacteria</taxon>
        <taxon>Bacillati</taxon>
        <taxon>Actinomycetota</taxon>
        <taxon>Actinomycetes</taxon>
        <taxon>Kitasatosporales</taxon>
        <taxon>Carbonactinosporaceae</taxon>
        <taxon>Carbonactinospora</taxon>
    </lineage>
</organism>
<accession>A0A132MIP4</accession>
<reference evidence="1 2" key="1">
    <citation type="submission" date="2015-02" db="EMBL/GenBank/DDBJ databases">
        <title>Physiological reanalysis, assessment of diazotrophy, and genome sequences of multiple isolates of Streptomyces thermoautotrophicus.</title>
        <authorList>
            <person name="MacKellar D.C."/>
            <person name="Lieber L."/>
            <person name="Norman J."/>
            <person name="Bolger A."/>
            <person name="Tobin C."/>
            <person name="Murray J.W."/>
            <person name="Prell J."/>
        </authorList>
    </citation>
    <scope>NUCLEOTIDE SEQUENCE [LARGE SCALE GENOMIC DNA]</scope>
    <source>
        <strain evidence="1 2">UBT1</strain>
    </source>
</reference>
<dbReference type="EMBL" id="JYIJ01000019">
    <property type="protein sequence ID" value="KWW97717.1"/>
    <property type="molecule type" value="Genomic_DNA"/>
</dbReference>
<dbReference type="InterPro" id="IPR007555">
    <property type="entry name" value="DUF499"/>
</dbReference>
<name>A0A132MIP4_9ACTN</name>
<dbReference type="AlphaFoldDB" id="A0A132MIP4"/>
<proteinExistence type="predicted"/>
<gene>
    <name evidence="1" type="ORF">TH66_19630</name>
</gene>
<protein>
    <recommendedName>
        <fullName evidence="3">ATPase AAA</fullName>
    </recommendedName>
</protein>
<dbReference type="Proteomes" id="UP000070659">
    <property type="component" value="Unassembled WGS sequence"/>
</dbReference>
<dbReference type="PATRIC" id="fig|1469144.8.peg.519"/>